<protein>
    <submittedName>
        <fullName evidence="1">Uncharacterized protein</fullName>
    </submittedName>
</protein>
<reference evidence="1" key="1">
    <citation type="submission" date="2018-02" db="EMBL/GenBank/DDBJ databases">
        <title>Rhizophora mucronata_Transcriptome.</title>
        <authorList>
            <person name="Meera S.P."/>
            <person name="Sreeshan A."/>
            <person name="Augustine A."/>
        </authorList>
    </citation>
    <scope>NUCLEOTIDE SEQUENCE</scope>
    <source>
        <tissue evidence="1">Leaf</tissue>
    </source>
</reference>
<accession>A0A2P2R5D0</accession>
<proteinExistence type="predicted"/>
<dbReference type="EMBL" id="GGEC01093850">
    <property type="protein sequence ID" value="MBX74334.1"/>
    <property type="molecule type" value="Transcribed_RNA"/>
</dbReference>
<organism evidence="1">
    <name type="scientific">Rhizophora mucronata</name>
    <name type="common">Asiatic mangrove</name>
    <dbReference type="NCBI Taxonomy" id="61149"/>
    <lineage>
        <taxon>Eukaryota</taxon>
        <taxon>Viridiplantae</taxon>
        <taxon>Streptophyta</taxon>
        <taxon>Embryophyta</taxon>
        <taxon>Tracheophyta</taxon>
        <taxon>Spermatophyta</taxon>
        <taxon>Magnoliopsida</taxon>
        <taxon>eudicotyledons</taxon>
        <taxon>Gunneridae</taxon>
        <taxon>Pentapetalae</taxon>
        <taxon>rosids</taxon>
        <taxon>fabids</taxon>
        <taxon>Malpighiales</taxon>
        <taxon>Rhizophoraceae</taxon>
        <taxon>Rhizophora</taxon>
    </lineage>
</organism>
<name>A0A2P2R5D0_RHIMU</name>
<sequence length="23" mass="2801">MNMNKIRSCFRKGFRRSINVSQK</sequence>
<evidence type="ECO:0000313" key="1">
    <source>
        <dbReference type="EMBL" id="MBX74334.1"/>
    </source>
</evidence>
<dbReference type="AlphaFoldDB" id="A0A2P2R5D0"/>